<protein>
    <submittedName>
        <fullName evidence="1">BQ5605_C004g02832 protein</fullName>
    </submittedName>
</protein>
<keyword evidence="2" id="KW-1185">Reference proteome</keyword>
<evidence type="ECO:0000313" key="2">
    <source>
        <dbReference type="Proteomes" id="UP000249464"/>
    </source>
</evidence>
<dbReference type="AlphaFoldDB" id="A0A2X0MW20"/>
<accession>A0A2X0MW20</accession>
<name>A0A2X0MW20_9BASI</name>
<sequence>MPTHRRQVPLLRRMPHHPFHAPRGQYAHDAQIAHDGRINDHLIVPPQVWAHFGVEQPYGASCGITLISDGRYTLHFFEPQCNIYYRFHGKEISREAFHTVNDREIPFDEYFRWHYAQCVMLHLRGTTADHPTVSHDCARTIQIPVLY</sequence>
<organism evidence="1 2">
    <name type="scientific">Microbotryum silenes-dioicae</name>
    <dbReference type="NCBI Taxonomy" id="796604"/>
    <lineage>
        <taxon>Eukaryota</taxon>
        <taxon>Fungi</taxon>
        <taxon>Dikarya</taxon>
        <taxon>Basidiomycota</taxon>
        <taxon>Pucciniomycotina</taxon>
        <taxon>Microbotryomycetes</taxon>
        <taxon>Microbotryales</taxon>
        <taxon>Microbotryaceae</taxon>
        <taxon>Microbotryum</taxon>
    </lineage>
</organism>
<dbReference type="EMBL" id="FQNC01000046">
    <property type="protein sequence ID" value="SGY67974.1"/>
    <property type="molecule type" value="Genomic_DNA"/>
</dbReference>
<reference evidence="1 2" key="1">
    <citation type="submission" date="2016-11" db="EMBL/GenBank/DDBJ databases">
        <authorList>
            <person name="Jaros S."/>
            <person name="Januszkiewicz K."/>
            <person name="Wedrychowicz H."/>
        </authorList>
    </citation>
    <scope>NUCLEOTIDE SEQUENCE [LARGE SCALE GENOMIC DNA]</scope>
</reference>
<gene>
    <name evidence="1" type="primary">BQ5605_C004g02832</name>
    <name evidence="1" type="ORF">BQ5605_C004G02832</name>
</gene>
<evidence type="ECO:0000313" key="1">
    <source>
        <dbReference type="EMBL" id="SGY67974.1"/>
    </source>
</evidence>
<dbReference type="Proteomes" id="UP000249464">
    <property type="component" value="Unassembled WGS sequence"/>
</dbReference>
<proteinExistence type="predicted"/>